<dbReference type="Gene3D" id="3.40.630.30">
    <property type="match status" value="1"/>
</dbReference>
<dbReference type="AlphaFoldDB" id="A0A134AK30"/>
<proteinExistence type="predicted"/>
<name>A0A134AK30_9FIRM</name>
<dbReference type="Proteomes" id="UP000070442">
    <property type="component" value="Unassembled WGS sequence"/>
</dbReference>
<dbReference type="InterPro" id="IPR016181">
    <property type="entry name" value="Acyl_CoA_acyltransferase"/>
</dbReference>
<dbReference type="InterPro" id="IPR045057">
    <property type="entry name" value="Gcn5-rel_NAT"/>
</dbReference>
<dbReference type="STRING" id="755172.HMPREF1863_00412"/>
<dbReference type="PROSITE" id="PS51729">
    <property type="entry name" value="GNAT_YJDJ"/>
    <property type="match status" value="1"/>
</dbReference>
<feature type="domain" description="N-acetyltransferase" evidence="1">
    <location>
        <begin position="21"/>
        <end position="108"/>
    </location>
</feature>
<dbReference type="SUPFAM" id="SSF55729">
    <property type="entry name" value="Acyl-CoA N-acyltransferases (Nat)"/>
    <property type="match status" value="1"/>
</dbReference>
<dbReference type="OrthoDB" id="9793389at2"/>
<evidence type="ECO:0000259" key="1">
    <source>
        <dbReference type="PROSITE" id="PS51729"/>
    </source>
</evidence>
<dbReference type="EMBL" id="LSDG01000010">
    <property type="protein sequence ID" value="KXB67999.1"/>
    <property type="molecule type" value="Genomic_DNA"/>
</dbReference>
<reference evidence="3" key="1">
    <citation type="submission" date="2016-01" db="EMBL/GenBank/DDBJ databases">
        <authorList>
            <person name="Mitreva M."/>
            <person name="Pepin K.H."/>
            <person name="Mihindukulasuriya K.A."/>
            <person name="Fulton R."/>
            <person name="Fronick C."/>
            <person name="O'Laughlin M."/>
            <person name="Miner T."/>
            <person name="Herter B."/>
            <person name="Rosa B.A."/>
            <person name="Cordes M."/>
            <person name="Tomlinson C."/>
            <person name="Wollam A."/>
            <person name="Palsikar V.B."/>
            <person name="Mardis E.R."/>
            <person name="Wilson R.K."/>
        </authorList>
    </citation>
    <scope>NUCLEOTIDE SEQUENCE [LARGE SCALE GENOMIC DNA]</scope>
    <source>
        <strain evidence="3">DNF00729</strain>
    </source>
</reference>
<protein>
    <recommendedName>
        <fullName evidence="1">N-acetyltransferase domain-containing protein</fullName>
    </recommendedName>
</protein>
<keyword evidence="3" id="KW-1185">Reference proteome</keyword>
<evidence type="ECO:0000313" key="2">
    <source>
        <dbReference type="EMBL" id="KXB67999.1"/>
    </source>
</evidence>
<dbReference type="PANTHER" id="PTHR31435">
    <property type="entry name" value="PROTEIN NATD1"/>
    <property type="match status" value="1"/>
</dbReference>
<dbReference type="Pfam" id="PF14542">
    <property type="entry name" value="Acetyltransf_CG"/>
    <property type="match status" value="1"/>
</dbReference>
<comment type="caution">
    <text evidence="2">The sequence shown here is derived from an EMBL/GenBank/DDBJ whole genome shotgun (WGS) entry which is preliminary data.</text>
</comment>
<gene>
    <name evidence="2" type="ORF">HMPREF1863_00412</name>
</gene>
<dbReference type="PANTHER" id="PTHR31435:SF9">
    <property type="entry name" value="PROTEIN NATD1"/>
    <property type="match status" value="1"/>
</dbReference>
<sequence length="109" mass="12880">MRGFFIGYKDTKQKRKEKLMNIQNDGKQFYVGDASDPKAFLAYEYVDEHTVRAYHTVTKKEMQGQGMAWKLYAAFMDFVKKENLKVRPDCSYVKKKMEASEEDRPYLAE</sequence>
<evidence type="ECO:0000313" key="3">
    <source>
        <dbReference type="Proteomes" id="UP000070442"/>
    </source>
</evidence>
<dbReference type="PATRIC" id="fig|755172.3.peg.396"/>
<organism evidence="2 3">
    <name type="scientific">Aedoeadaptatus coxii</name>
    <dbReference type="NCBI Taxonomy" id="755172"/>
    <lineage>
        <taxon>Bacteria</taxon>
        <taxon>Bacillati</taxon>
        <taxon>Bacillota</taxon>
        <taxon>Tissierellia</taxon>
        <taxon>Tissierellales</taxon>
        <taxon>Peptoniphilaceae</taxon>
        <taxon>Aedoeadaptatus</taxon>
    </lineage>
</organism>
<accession>A0A134AK30</accession>
<dbReference type="InterPro" id="IPR031165">
    <property type="entry name" value="GNAT_YJDJ"/>
</dbReference>